<dbReference type="InterPro" id="IPR010664">
    <property type="entry name" value="LipoPS_assembly_LptC-rel"/>
</dbReference>
<evidence type="ECO:0000256" key="2">
    <source>
        <dbReference type="ARBA" id="ARBA00022519"/>
    </source>
</evidence>
<dbReference type="GO" id="GO:0015221">
    <property type="term" value="F:lipopolysaccharide transmembrane transporter activity"/>
    <property type="evidence" value="ECO:0007669"/>
    <property type="project" value="InterPro"/>
</dbReference>
<protein>
    <submittedName>
        <fullName evidence="7">LPS export ABC transporter periplasmic protein LptC</fullName>
    </submittedName>
</protein>
<dbReference type="RefSeq" id="WP_349279465.1">
    <property type="nucleotide sequence ID" value="NZ_CBCSCU010000005.1"/>
</dbReference>
<evidence type="ECO:0000256" key="3">
    <source>
        <dbReference type="ARBA" id="ARBA00022692"/>
    </source>
</evidence>
<evidence type="ECO:0000256" key="4">
    <source>
        <dbReference type="ARBA" id="ARBA00022989"/>
    </source>
</evidence>
<dbReference type="InterPro" id="IPR026265">
    <property type="entry name" value="LptC"/>
</dbReference>
<dbReference type="AlphaFoldDB" id="A0AAU7LRI8"/>
<proteinExistence type="predicted"/>
<keyword evidence="5 6" id="KW-0472">Membrane</keyword>
<keyword evidence="4 6" id="KW-1133">Transmembrane helix</keyword>
<reference evidence="7" key="1">
    <citation type="submission" date="2024-05" db="EMBL/GenBank/DDBJ databases">
        <authorList>
            <person name="Bunk B."/>
            <person name="Swiderski J."/>
            <person name="Sproer C."/>
            <person name="Thiel V."/>
        </authorList>
    </citation>
    <scope>NUCLEOTIDE SEQUENCE</scope>
    <source>
        <strain evidence="7">DSM 17735</strain>
    </source>
</reference>
<dbReference type="NCBIfam" id="TIGR04409">
    <property type="entry name" value="LptC_YrbK"/>
    <property type="match status" value="1"/>
</dbReference>
<dbReference type="PANTHER" id="PTHR37481:SF1">
    <property type="entry name" value="LIPOPOLYSACCHARIDE EXPORT SYSTEM PROTEIN LPTC"/>
    <property type="match status" value="1"/>
</dbReference>
<dbReference type="InterPro" id="IPR052363">
    <property type="entry name" value="LPS_export_LptC"/>
</dbReference>
<dbReference type="Gene3D" id="2.60.450.10">
    <property type="entry name" value="Lipopolysaccharide (LPS) transport protein A like domain"/>
    <property type="match status" value="1"/>
</dbReference>
<dbReference type="GO" id="GO:0030288">
    <property type="term" value="C:outer membrane-bounded periplasmic space"/>
    <property type="evidence" value="ECO:0007669"/>
    <property type="project" value="TreeGrafter"/>
</dbReference>
<evidence type="ECO:0000256" key="1">
    <source>
        <dbReference type="ARBA" id="ARBA00022475"/>
    </source>
</evidence>
<dbReference type="Pfam" id="PF06835">
    <property type="entry name" value="LptC"/>
    <property type="match status" value="1"/>
</dbReference>
<gene>
    <name evidence="7" type="primary">lptC</name>
    <name evidence="7" type="ORF">ABLV49_20680</name>
</gene>
<name>A0AAU7LRI8_9BURK</name>
<accession>A0AAU7LRI8</accession>
<sequence>MTSSLPEQLKGPGSASTRHKSGWRKFLTLWDRTAIYMPLLMMGTLALGTYWLVRNTPTFNAPESVREVSHEVDYFMQNFTIKTFDEGGKLKSEIAGTEARHFVDTDILEIDQARIHSININGQLTTATANRAYSNGDGSEVQLTGNARVVREASLNEQGKEAPRLEFRGEFLHAFLNEERVQSHKPVLLIRGADQFTGNVFAYNNLDQVAVLTGRVRGVLMPKSSVRPAASSSVPLR</sequence>
<keyword evidence="2" id="KW-0997">Cell inner membrane</keyword>
<keyword evidence="1" id="KW-1003">Cell membrane</keyword>
<evidence type="ECO:0000313" key="7">
    <source>
        <dbReference type="EMBL" id="XBP70247.1"/>
    </source>
</evidence>
<evidence type="ECO:0000256" key="6">
    <source>
        <dbReference type="SAM" id="Phobius"/>
    </source>
</evidence>
<dbReference type="GO" id="GO:0005886">
    <property type="term" value="C:plasma membrane"/>
    <property type="evidence" value="ECO:0007669"/>
    <property type="project" value="InterPro"/>
</dbReference>
<feature type="transmembrane region" description="Helical" evidence="6">
    <location>
        <begin position="34"/>
        <end position="53"/>
    </location>
</feature>
<evidence type="ECO:0000256" key="5">
    <source>
        <dbReference type="ARBA" id="ARBA00023136"/>
    </source>
</evidence>
<keyword evidence="3 6" id="KW-0812">Transmembrane</keyword>
<organism evidence="7">
    <name type="scientific">Polaromonas hydrogenivorans</name>
    <dbReference type="NCBI Taxonomy" id="335476"/>
    <lineage>
        <taxon>Bacteria</taxon>
        <taxon>Pseudomonadati</taxon>
        <taxon>Pseudomonadota</taxon>
        <taxon>Betaproteobacteria</taxon>
        <taxon>Burkholderiales</taxon>
        <taxon>Comamonadaceae</taxon>
        <taxon>Polaromonas</taxon>
    </lineage>
</organism>
<dbReference type="PANTHER" id="PTHR37481">
    <property type="entry name" value="LIPOPOLYSACCHARIDE EXPORT SYSTEM PROTEIN LPTC"/>
    <property type="match status" value="1"/>
</dbReference>
<dbReference type="GO" id="GO:0017089">
    <property type="term" value="F:glycolipid transfer activity"/>
    <property type="evidence" value="ECO:0007669"/>
    <property type="project" value="TreeGrafter"/>
</dbReference>
<dbReference type="EMBL" id="CP157675">
    <property type="protein sequence ID" value="XBP70247.1"/>
    <property type="molecule type" value="Genomic_DNA"/>
</dbReference>